<evidence type="ECO:0000313" key="1">
    <source>
        <dbReference type="EMBL" id="QTA91490.1"/>
    </source>
</evidence>
<dbReference type="KEGG" id="dmm:dnm_075580"/>
<organism evidence="1 2">
    <name type="scientific">Desulfonema magnum</name>
    <dbReference type="NCBI Taxonomy" id="45655"/>
    <lineage>
        <taxon>Bacteria</taxon>
        <taxon>Pseudomonadati</taxon>
        <taxon>Thermodesulfobacteriota</taxon>
        <taxon>Desulfobacteria</taxon>
        <taxon>Desulfobacterales</taxon>
        <taxon>Desulfococcaceae</taxon>
        <taxon>Desulfonema</taxon>
    </lineage>
</organism>
<reference evidence="1" key="1">
    <citation type="journal article" date="2021" name="Microb. Physiol.">
        <title>Proteogenomic Insights into the Physiology of Marine, Sulfate-Reducing, Filamentous Desulfonema limicola and Desulfonema magnum.</title>
        <authorList>
            <person name="Schnaars V."/>
            <person name="Wohlbrand L."/>
            <person name="Scheve S."/>
            <person name="Hinrichs C."/>
            <person name="Reinhardt R."/>
            <person name="Rabus R."/>
        </authorList>
    </citation>
    <scope>NUCLEOTIDE SEQUENCE</scope>
    <source>
        <strain evidence="1">4be13</strain>
    </source>
</reference>
<dbReference type="AlphaFoldDB" id="A0A975BTM9"/>
<evidence type="ECO:0000313" key="2">
    <source>
        <dbReference type="Proteomes" id="UP000663722"/>
    </source>
</evidence>
<dbReference type="EMBL" id="CP061800">
    <property type="protein sequence ID" value="QTA91490.1"/>
    <property type="molecule type" value="Genomic_DNA"/>
</dbReference>
<keyword evidence="2" id="KW-1185">Reference proteome</keyword>
<dbReference type="Proteomes" id="UP000663722">
    <property type="component" value="Chromosome"/>
</dbReference>
<protein>
    <submittedName>
        <fullName evidence="1">Uncharacterized protein</fullName>
    </submittedName>
</protein>
<proteinExistence type="predicted"/>
<sequence>MPRTAPGGLTNPPEMPGICQSRASFSEYFPSADILLFVSPDLAAVHGIAKKEPDVCLGKVPKN</sequence>
<accession>A0A975BTM9</accession>
<gene>
    <name evidence="1" type="ORF">dnm_075580</name>
</gene>
<name>A0A975BTM9_9BACT</name>